<dbReference type="Pfam" id="PF06583">
    <property type="entry name" value="Neogenin_C"/>
    <property type="match status" value="1"/>
</dbReference>
<keyword evidence="3" id="KW-1133">Transmembrane helix</keyword>
<evidence type="ECO:0000256" key="4">
    <source>
        <dbReference type="ARBA" id="ARBA00023136"/>
    </source>
</evidence>
<feature type="region of interest" description="Disordered" evidence="6">
    <location>
        <begin position="1"/>
        <end position="22"/>
    </location>
</feature>
<accession>A0A4W5NIA7</accession>
<evidence type="ECO:0000256" key="5">
    <source>
        <dbReference type="ARBA" id="ARBA00023180"/>
    </source>
</evidence>
<dbReference type="InterPro" id="IPR010560">
    <property type="entry name" value="Neogenin_C"/>
</dbReference>
<dbReference type="GeneTree" id="ENSGT00940000156684"/>
<evidence type="ECO:0000259" key="7">
    <source>
        <dbReference type="Pfam" id="PF06583"/>
    </source>
</evidence>
<evidence type="ECO:0000256" key="3">
    <source>
        <dbReference type="ARBA" id="ARBA00022989"/>
    </source>
</evidence>
<dbReference type="STRING" id="62062.ENSHHUP00000050632"/>
<name>A0A4W5NIA7_9TELE</name>
<feature type="compositionally biased region" description="Polar residues" evidence="6">
    <location>
        <begin position="1"/>
        <end position="13"/>
    </location>
</feature>
<keyword evidence="4" id="KW-0472">Membrane</keyword>
<protein>
    <recommendedName>
        <fullName evidence="7">Neogenin C-terminal domain-containing protein</fullName>
    </recommendedName>
</protein>
<dbReference type="Ensembl" id="ENSHHUT00000052433.1">
    <property type="protein sequence ID" value="ENSHHUP00000050632.1"/>
    <property type="gene ID" value="ENSHHUG00000030547.1"/>
</dbReference>
<sequence>MTDTPIPRTSQDINPVDPSLDNSLLQRRNSYRGHESEDSISALAGRRGMRPKMMMPFDTQPPQRKCVFVCVCVRARLVNVCVFGICALTSQYTKV</sequence>
<keyword evidence="2" id="KW-0812">Transmembrane</keyword>
<keyword evidence="9" id="KW-1185">Reference proteome</keyword>
<reference evidence="8" key="3">
    <citation type="submission" date="2025-09" db="UniProtKB">
        <authorList>
            <consortium name="Ensembl"/>
        </authorList>
    </citation>
    <scope>IDENTIFICATION</scope>
</reference>
<feature type="domain" description="Neogenin C-terminal" evidence="7">
    <location>
        <begin position="1"/>
        <end position="63"/>
    </location>
</feature>
<dbReference type="Proteomes" id="UP000314982">
    <property type="component" value="Unassembled WGS sequence"/>
</dbReference>
<evidence type="ECO:0000313" key="8">
    <source>
        <dbReference type="Ensembl" id="ENSHHUP00000050632.1"/>
    </source>
</evidence>
<reference evidence="9" key="1">
    <citation type="submission" date="2018-06" db="EMBL/GenBank/DDBJ databases">
        <title>Genome assembly of Danube salmon.</title>
        <authorList>
            <person name="Macqueen D.J."/>
            <person name="Gundappa M.K."/>
        </authorList>
    </citation>
    <scope>NUCLEOTIDE SEQUENCE [LARGE SCALE GENOMIC DNA]</scope>
</reference>
<evidence type="ECO:0000256" key="6">
    <source>
        <dbReference type="SAM" id="MobiDB-lite"/>
    </source>
</evidence>
<evidence type="ECO:0000256" key="1">
    <source>
        <dbReference type="ARBA" id="ARBA00004479"/>
    </source>
</evidence>
<proteinExistence type="predicted"/>
<keyword evidence="5" id="KW-0325">Glycoprotein</keyword>
<evidence type="ECO:0000256" key="2">
    <source>
        <dbReference type="ARBA" id="ARBA00022692"/>
    </source>
</evidence>
<dbReference type="GO" id="GO:0016020">
    <property type="term" value="C:membrane"/>
    <property type="evidence" value="ECO:0007669"/>
    <property type="project" value="UniProtKB-SubCell"/>
</dbReference>
<organism evidence="8 9">
    <name type="scientific">Hucho hucho</name>
    <name type="common">huchen</name>
    <dbReference type="NCBI Taxonomy" id="62062"/>
    <lineage>
        <taxon>Eukaryota</taxon>
        <taxon>Metazoa</taxon>
        <taxon>Chordata</taxon>
        <taxon>Craniata</taxon>
        <taxon>Vertebrata</taxon>
        <taxon>Euteleostomi</taxon>
        <taxon>Actinopterygii</taxon>
        <taxon>Neopterygii</taxon>
        <taxon>Teleostei</taxon>
        <taxon>Protacanthopterygii</taxon>
        <taxon>Salmoniformes</taxon>
        <taxon>Salmonidae</taxon>
        <taxon>Salmoninae</taxon>
        <taxon>Hucho</taxon>
    </lineage>
</organism>
<dbReference type="AlphaFoldDB" id="A0A4W5NIA7"/>
<comment type="subcellular location">
    <subcellularLocation>
        <location evidence="1">Membrane</location>
        <topology evidence="1">Single-pass type I membrane protein</topology>
    </subcellularLocation>
</comment>
<evidence type="ECO:0000313" key="9">
    <source>
        <dbReference type="Proteomes" id="UP000314982"/>
    </source>
</evidence>
<reference evidence="8" key="2">
    <citation type="submission" date="2025-08" db="UniProtKB">
        <authorList>
            <consortium name="Ensembl"/>
        </authorList>
    </citation>
    <scope>IDENTIFICATION</scope>
</reference>